<organism evidence="5 6">
    <name type="scientific">Sedimenticola selenatireducens</name>
    <dbReference type="NCBI Taxonomy" id="191960"/>
    <lineage>
        <taxon>Bacteria</taxon>
        <taxon>Pseudomonadati</taxon>
        <taxon>Pseudomonadota</taxon>
        <taxon>Gammaproteobacteria</taxon>
        <taxon>Chromatiales</taxon>
        <taxon>Sedimenticolaceae</taxon>
        <taxon>Sedimenticola</taxon>
    </lineage>
</organism>
<evidence type="ECO:0000259" key="4">
    <source>
        <dbReference type="PROSITE" id="PS51782"/>
    </source>
</evidence>
<dbReference type="SUPFAM" id="SSF53955">
    <property type="entry name" value="Lysozyme-like"/>
    <property type="match status" value="1"/>
</dbReference>
<reference evidence="5 6" key="1">
    <citation type="submission" date="2019-07" db="EMBL/GenBank/DDBJ databases">
        <title>The pathways for chlorine oxyanion respiration interact through the shared metabolite chlorate.</title>
        <authorList>
            <person name="Barnum T.P."/>
            <person name="Cheng Y."/>
            <person name="Hill K.A."/>
            <person name="Lucas L.N."/>
            <person name="Carlson H.K."/>
            <person name="Coates J.D."/>
        </authorList>
    </citation>
    <scope>NUCLEOTIDE SEQUENCE [LARGE SCALE GENOMIC DNA]</scope>
    <source>
        <strain evidence="5 6">BK-1</strain>
    </source>
</reference>
<dbReference type="Gene3D" id="1.10.530.10">
    <property type="match status" value="1"/>
</dbReference>
<dbReference type="PANTHER" id="PTHR33734:SF22">
    <property type="entry name" value="MEMBRANE-BOUND LYTIC MUREIN TRANSGLYCOSYLASE D"/>
    <property type="match status" value="1"/>
</dbReference>
<dbReference type="OrthoDB" id="9815002at2"/>
<feature type="region of interest" description="Disordered" evidence="2">
    <location>
        <begin position="34"/>
        <end position="54"/>
    </location>
</feature>
<evidence type="ECO:0000313" key="5">
    <source>
        <dbReference type="EMBL" id="TVO76261.1"/>
    </source>
</evidence>
<sequence>MQKRAYNLILLLALALTGCNTLNKPTEATFVKASHQPESIQASESPIAKPTQPDTFETETSLETETLLAPETEGVESERPSQDLMERLRAGYQLTIPSNARIDTQIKWFASHQEYLTRVQERATPYLHFIVEEAEKRNMPTELVLLPIVESGFQPFAYSPGRAAGLWQFIPSTGKHFGLKQNWWYDGRRDVVAATQAALDYLSSLAQQFDGDWELALASYNAGAGTVQRAIKRNIKQGKPTDYWSLSLPKETMNYVPRLLAAAKVVGNPNQYGLTLSEIPNQPVFQQVDIESQLDIALAADMADISIEELYRFNPGFNRWATAPEGPHRLIIPIEKTDNFTQALAELDPEKRLRWTRYKIRSGDSLGAIARKHRTTTALLQQINKLKGNNIRAGKHLLIPVSTKQLDQYTHTADARLARKQNTKRSGNRITHQVQSGDTLWDIARRYNVSHQALARWNGISPRDTLRLGQTLVIWQPKGKPSNTIAQLSPFAAPPINSRSSLRYQVRRGDSLALIAQRFKVSVADLRKWNTLDEGYLQPGQRLQLFVDVTEQTL</sequence>
<keyword evidence="3" id="KW-0732">Signal</keyword>
<dbReference type="FunFam" id="1.10.530.10:FF:000004">
    <property type="entry name" value="Membrane-bound lytic murein transglycosylase D"/>
    <property type="match status" value="1"/>
</dbReference>
<dbReference type="PROSITE" id="PS00922">
    <property type="entry name" value="TRANSGLYCOSYLASE"/>
    <property type="match status" value="1"/>
</dbReference>
<dbReference type="InterPro" id="IPR036779">
    <property type="entry name" value="LysM_dom_sf"/>
</dbReference>
<dbReference type="InterPro" id="IPR008258">
    <property type="entry name" value="Transglycosylase_SLT_dom_1"/>
</dbReference>
<dbReference type="EMBL" id="VMNH01000006">
    <property type="protein sequence ID" value="TVO76261.1"/>
    <property type="molecule type" value="Genomic_DNA"/>
</dbReference>
<dbReference type="SMART" id="SM00257">
    <property type="entry name" value="LysM"/>
    <property type="match status" value="3"/>
</dbReference>
<dbReference type="Proteomes" id="UP000316649">
    <property type="component" value="Unassembled WGS sequence"/>
</dbReference>
<dbReference type="AlphaFoldDB" id="A0A557SFW2"/>
<dbReference type="InterPro" id="IPR023346">
    <property type="entry name" value="Lysozyme-like_dom_sf"/>
</dbReference>
<evidence type="ECO:0000256" key="2">
    <source>
        <dbReference type="SAM" id="MobiDB-lite"/>
    </source>
</evidence>
<feature type="chain" id="PRO_5021804376" evidence="3">
    <location>
        <begin position="24"/>
        <end position="554"/>
    </location>
</feature>
<protein>
    <submittedName>
        <fullName evidence="5">LysM peptidoglycan-binding domain-containing protein</fullName>
    </submittedName>
</protein>
<comment type="caution">
    <text evidence="5">The sequence shown here is derived from an EMBL/GenBank/DDBJ whole genome shotgun (WGS) entry which is preliminary data.</text>
</comment>
<dbReference type="Gene3D" id="3.10.350.10">
    <property type="entry name" value="LysM domain"/>
    <property type="match status" value="3"/>
</dbReference>
<comment type="similarity">
    <text evidence="1">Belongs to the transglycosylase Slt family.</text>
</comment>
<proteinExistence type="inferred from homology"/>
<dbReference type="RefSeq" id="WP_144358277.1">
    <property type="nucleotide sequence ID" value="NZ_VMNH01000006.1"/>
</dbReference>
<evidence type="ECO:0000256" key="1">
    <source>
        <dbReference type="ARBA" id="ARBA00007734"/>
    </source>
</evidence>
<dbReference type="GO" id="GO:0008932">
    <property type="term" value="F:lytic endotransglycosylase activity"/>
    <property type="evidence" value="ECO:0007669"/>
    <property type="project" value="TreeGrafter"/>
</dbReference>
<evidence type="ECO:0000256" key="3">
    <source>
        <dbReference type="SAM" id="SignalP"/>
    </source>
</evidence>
<feature type="domain" description="LysM" evidence="4">
    <location>
        <begin position="502"/>
        <end position="545"/>
    </location>
</feature>
<accession>A0A557SFW2</accession>
<dbReference type="SUPFAM" id="SSF54106">
    <property type="entry name" value="LysM domain"/>
    <property type="match status" value="3"/>
</dbReference>
<name>A0A557SFW2_9GAMM</name>
<dbReference type="PROSITE" id="PS51257">
    <property type="entry name" value="PROKAR_LIPOPROTEIN"/>
    <property type="match status" value="1"/>
</dbReference>
<dbReference type="InterPro" id="IPR000189">
    <property type="entry name" value="Transglyc_AS"/>
</dbReference>
<dbReference type="InterPro" id="IPR018392">
    <property type="entry name" value="LysM"/>
</dbReference>
<feature type="domain" description="LysM" evidence="4">
    <location>
        <begin position="430"/>
        <end position="474"/>
    </location>
</feature>
<dbReference type="CDD" id="cd16894">
    <property type="entry name" value="MltD-like"/>
    <property type="match status" value="1"/>
</dbReference>
<feature type="domain" description="LysM" evidence="4">
    <location>
        <begin position="356"/>
        <end position="399"/>
    </location>
</feature>
<dbReference type="CDD" id="cd00118">
    <property type="entry name" value="LysM"/>
    <property type="match status" value="3"/>
</dbReference>
<feature type="signal peptide" evidence="3">
    <location>
        <begin position="1"/>
        <end position="23"/>
    </location>
</feature>
<dbReference type="GO" id="GO:0016020">
    <property type="term" value="C:membrane"/>
    <property type="evidence" value="ECO:0007669"/>
    <property type="project" value="InterPro"/>
</dbReference>
<evidence type="ECO:0000313" key="6">
    <source>
        <dbReference type="Proteomes" id="UP000316649"/>
    </source>
</evidence>
<keyword evidence="6" id="KW-1185">Reference proteome</keyword>
<dbReference type="PANTHER" id="PTHR33734">
    <property type="entry name" value="LYSM DOMAIN-CONTAINING GPI-ANCHORED PROTEIN 2"/>
    <property type="match status" value="1"/>
</dbReference>
<dbReference type="Pfam" id="PF01464">
    <property type="entry name" value="SLT"/>
    <property type="match status" value="1"/>
</dbReference>
<gene>
    <name evidence="5" type="ORF">FHP88_06775</name>
</gene>
<dbReference type="Pfam" id="PF01476">
    <property type="entry name" value="LysM"/>
    <property type="match status" value="3"/>
</dbReference>
<dbReference type="GO" id="GO:0000270">
    <property type="term" value="P:peptidoglycan metabolic process"/>
    <property type="evidence" value="ECO:0007669"/>
    <property type="project" value="InterPro"/>
</dbReference>
<dbReference type="PROSITE" id="PS51782">
    <property type="entry name" value="LYSM"/>
    <property type="match status" value="3"/>
</dbReference>